<organism evidence="1">
    <name type="scientific">Brassica napus</name>
    <name type="common">Rape</name>
    <dbReference type="NCBI Taxonomy" id="3708"/>
    <lineage>
        <taxon>Eukaryota</taxon>
        <taxon>Viridiplantae</taxon>
        <taxon>Streptophyta</taxon>
        <taxon>Embryophyta</taxon>
        <taxon>Tracheophyta</taxon>
        <taxon>Spermatophyta</taxon>
        <taxon>Magnoliopsida</taxon>
        <taxon>eudicotyledons</taxon>
        <taxon>Gunneridae</taxon>
        <taxon>Pentapetalae</taxon>
        <taxon>rosids</taxon>
        <taxon>malvids</taxon>
        <taxon>Brassicales</taxon>
        <taxon>Brassicaceae</taxon>
        <taxon>Brassiceae</taxon>
        <taxon>Brassica</taxon>
    </lineage>
</organism>
<dbReference type="EMBL" id="HG994370">
    <property type="protein sequence ID" value="CAF2055871.1"/>
    <property type="molecule type" value="Genomic_DNA"/>
</dbReference>
<sequence length="49" mass="5643">MHHDGYDGVRSDGAVWKVRRYRQSHGVFVPWIRVYILQTRGGEGNGICL</sequence>
<gene>
    <name evidence="1" type="ORF">DARMORV10_C06P09340.1</name>
</gene>
<evidence type="ECO:0000313" key="1">
    <source>
        <dbReference type="EMBL" id="CAF2055871.1"/>
    </source>
</evidence>
<dbReference type="AlphaFoldDB" id="A0A816Q1C8"/>
<protein>
    <submittedName>
        <fullName evidence="1">(rape) hypothetical protein</fullName>
    </submittedName>
</protein>
<dbReference type="Proteomes" id="UP001295469">
    <property type="component" value="Chromosome C06"/>
</dbReference>
<accession>A0A816Q1C8</accession>
<reference evidence="1" key="1">
    <citation type="submission" date="2021-01" db="EMBL/GenBank/DDBJ databases">
        <authorList>
            <consortium name="Genoscope - CEA"/>
            <person name="William W."/>
        </authorList>
    </citation>
    <scope>NUCLEOTIDE SEQUENCE</scope>
</reference>
<proteinExistence type="predicted"/>
<name>A0A816Q1C8_BRANA</name>